<feature type="transmembrane region" description="Helical" evidence="1">
    <location>
        <begin position="133"/>
        <end position="151"/>
    </location>
</feature>
<name>E3GDS0_9FIRM</name>
<sequence>MSNKTRYLIIMVLGVVMNRLLYVLSMHFGLPFWLDMSGTILAALLLEPTAGLLVGLVNNFGLAVFNYSSSSLIFYAVSAAAALVVGVNMRRNGQIDWKQTVPTMGLLILVTGVLSALLSIWQTGGTLTHPWEVYFYDLAISAGVPWVLAFSRRSSSFARPISSINPAVTTPAGIAITAIPKSDEIMLIKRPTSVTG</sequence>
<feature type="transmembrane region" description="Helical" evidence="1">
    <location>
        <begin position="72"/>
        <end position="89"/>
    </location>
</feature>
<keyword evidence="1" id="KW-1133">Transmembrane helix</keyword>
<keyword evidence="1" id="KW-0472">Membrane</keyword>
<reference key="1">
    <citation type="submission" date="2010-09" db="EMBL/GenBank/DDBJ databases">
        <authorList>
            <person name="Roh H."/>
            <person name="Ko H.-J."/>
            <person name="Kim D."/>
            <person name="Choi D.G."/>
            <person name="Park S."/>
            <person name="Kim S."/>
            <person name="Kim K.H."/>
            <person name="Chang I.S."/>
            <person name="Choi I.-G."/>
        </authorList>
    </citation>
    <scope>NUCLEOTIDE SEQUENCE</scope>
    <source>
        <strain>KIST612</strain>
    </source>
</reference>
<dbReference type="Proteomes" id="UP000006873">
    <property type="component" value="Chromosome"/>
</dbReference>
<keyword evidence="3" id="KW-1185">Reference proteome</keyword>
<proteinExistence type="predicted"/>
<feature type="transmembrane region" description="Helical" evidence="1">
    <location>
        <begin position="6"/>
        <end position="28"/>
    </location>
</feature>
<reference evidence="2 3" key="2">
    <citation type="journal article" date="2011" name="J. Bacteriol.">
        <title>Complete genome sequence of a carbon monoxide-utilizing acetogen, Eubacterium limosum KIST612.</title>
        <authorList>
            <person name="Roh H."/>
            <person name="Ko H.J."/>
            <person name="Kim D."/>
            <person name="Choi D.G."/>
            <person name="Park S."/>
            <person name="Kim S."/>
            <person name="Chang I.S."/>
            <person name="Choi I.G."/>
        </authorList>
    </citation>
    <scope>NUCLEOTIDE SEQUENCE [LARGE SCALE GENOMIC DNA]</scope>
    <source>
        <strain evidence="2 3">KIST612</strain>
    </source>
</reference>
<evidence type="ECO:0000313" key="2">
    <source>
        <dbReference type="EMBL" id="ADO37000.1"/>
    </source>
</evidence>
<dbReference type="KEGG" id="elm:ELI_2017"/>
<gene>
    <name evidence="2" type="ordered locus">ELI_2017</name>
</gene>
<organism evidence="2 3">
    <name type="scientific">Eubacterium callanderi</name>
    <dbReference type="NCBI Taxonomy" id="53442"/>
    <lineage>
        <taxon>Bacteria</taxon>
        <taxon>Bacillati</taxon>
        <taxon>Bacillota</taxon>
        <taxon>Clostridia</taxon>
        <taxon>Eubacteriales</taxon>
        <taxon>Eubacteriaceae</taxon>
        <taxon>Eubacterium</taxon>
    </lineage>
</organism>
<evidence type="ECO:0008006" key="4">
    <source>
        <dbReference type="Google" id="ProtNLM"/>
    </source>
</evidence>
<dbReference type="EMBL" id="CP002273">
    <property type="protein sequence ID" value="ADO37000.1"/>
    <property type="molecule type" value="Genomic_DNA"/>
</dbReference>
<dbReference type="Gene3D" id="1.10.1760.20">
    <property type="match status" value="1"/>
</dbReference>
<dbReference type="HOGENOM" id="CLU_1388397_0_0_9"/>
<keyword evidence="1" id="KW-0812">Transmembrane</keyword>
<protein>
    <recommendedName>
        <fullName evidence="4">Energy-coupling factor transport system substrate-specific component</fullName>
    </recommendedName>
</protein>
<evidence type="ECO:0000313" key="3">
    <source>
        <dbReference type="Proteomes" id="UP000006873"/>
    </source>
</evidence>
<feature type="transmembrane region" description="Helical" evidence="1">
    <location>
        <begin position="101"/>
        <end position="121"/>
    </location>
</feature>
<evidence type="ECO:0000256" key="1">
    <source>
        <dbReference type="SAM" id="Phobius"/>
    </source>
</evidence>
<dbReference type="AlphaFoldDB" id="E3GDS0"/>
<accession>E3GDS0</accession>